<sequence length="351" mass="36716">MFTSFPSPRRRARRRGSIAVAVALLVALTGCAGDPGPDADPAAPVTIDVTVSAAAEIYSIPWLVAQKQGLFEKYGVIVENIVPGKGGSATMRTLLDGNIPIGEVSYPSIVQADPTGSELRVVGGGTQGPYPMNFYALASNTRINSIQDVRRWAYTRPNSATDALSQLIPKLAGIPEGRIERVSSGGIGEGLALLEAGSVDIAMLPSIVAEQRPDDFELIASSPEYLERFLQSTITTTKDYAASHPGVVRAINAGYTEAVASIDANPRAAAELYAEYSGFDVEAALKVVERAAAARTWGGGFDPASVASAQAGVELSGSDRDPDLCTLFDPQFLPAEVDHSLPDGCSGTSSS</sequence>
<evidence type="ECO:0000313" key="3">
    <source>
        <dbReference type="EMBL" id="NKY35555.1"/>
    </source>
</evidence>
<accession>A0A846XJP0</accession>
<gene>
    <name evidence="3" type="ORF">HGA13_21135</name>
</gene>
<dbReference type="Gene3D" id="3.40.190.10">
    <property type="entry name" value="Periplasmic binding protein-like II"/>
    <property type="match status" value="2"/>
</dbReference>
<dbReference type="EMBL" id="JAAXOO010000005">
    <property type="protein sequence ID" value="NKY35555.1"/>
    <property type="molecule type" value="Genomic_DNA"/>
</dbReference>
<feature type="chain" id="PRO_5032566826" evidence="1">
    <location>
        <begin position="33"/>
        <end position="351"/>
    </location>
</feature>
<evidence type="ECO:0000256" key="1">
    <source>
        <dbReference type="SAM" id="SignalP"/>
    </source>
</evidence>
<protein>
    <submittedName>
        <fullName evidence="3">ABC transporter substrate-binding protein</fullName>
    </submittedName>
</protein>
<proteinExistence type="predicted"/>
<evidence type="ECO:0000313" key="4">
    <source>
        <dbReference type="Proteomes" id="UP000565715"/>
    </source>
</evidence>
<dbReference type="AlphaFoldDB" id="A0A846XJP0"/>
<dbReference type="InterPro" id="IPR015168">
    <property type="entry name" value="SsuA/THI5"/>
</dbReference>
<reference evidence="3 4" key="1">
    <citation type="submission" date="2020-04" db="EMBL/GenBank/DDBJ databases">
        <title>MicrobeNet Type strains.</title>
        <authorList>
            <person name="Nicholson A.C."/>
        </authorList>
    </citation>
    <scope>NUCLEOTIDE SEQUENCE [LARGE SCALE GENOMIC DNA]</scope>
    <source>
        <strain evidence="3 4">DSM 45078</strain>
    </source>
</reference>
<comment type="caution">
    <text evidence="3">The sequence shown here is derived from an EMBL/GenBank/DDBJ whole genome shotgun (WGS) entry which is preliminary data.</text>
</comment>
<feature type="signal peptide" evidence="1">
    <location>
        <begin position="1"/>
        <end position="32"/>
    </location>
</feature>
<dbReference type="PANTHER" id="PTHR30024">
    <property type="entry name" value="ALIPHATIC SULFONATES-BINDING PROTEIN-RELATED"/>
    <property type="match status" value="1"/>
</dbReference>
<keyword evidence="1" id="KW-0732">Signal</keyword>
<keyword evidence="4" id="KW-1185">Reference proteome</keyword>
<name>A0A846XJP0_9NOCA</name>
<dbReference type="SUPFAM" id="SSF53850">
    <property type="entry name" value="Periplasmic binding protein-like II"/>
    <property type="match status" value="1"/>
</dbReference>
<dbReference type="Pfam" id="PF09084">
    <property type="entry name" value="NMT1"/>
    <property type="match status" value="1"/>
</dbReference>
<organism evidence="3 4">
    <name type="scientific">Nocardia speluncae</name>
    <dbReference type="NCBI Taxonomy" id="419477"/>
    <lineage>
        <taxon>Bacteria</taxon>
        <taxon>Bacillati</taxon>
        <taxon>Actinomycetota</taxon>
        <taxon>Actinomycetes</taxon>
        <taxon>Mycobacteriales</taxon>
        <taxon>Nocardiaceae</taxon>
        <taxon>Nocardia</taxon>
    </lineage>
</organism>
<feature type="domain" description="SsuA/THI5-like" evidence="2">
    <location>
        <begin position="58"/>
        <end position="269"/>
    </location>
</feature>
<dbReference type="PANTHER" id="PTHR30024:SF21">
    <property type="entry name" value="ABC TRANSPORTER SUBSTRATE-BINDING PROTEIN"/>
    <property type="match status" value="1"/>
</dbReference>
<evidence type="ECO:0000259" key="2">
    <source>
        <dbReference type="Pfam" id="PF09084"/>
    </source>
</evidence>
<dbReference type="Proteomes" id="UP000565715">
    <property type="component" value="Unassembled WGS sequence"/>
</dbReference>